<organism evidence="4 5">
    <name type="scientific">Xylocopilactobacillus apis</name>
    <dbReference type="NCBI Taxonomy" id="2932183"/>
    <lineage>
        <taxon>Bacteria</taxon>
        <taxon>Bacillati</taxon>
        <taxon>Bacillota</taxon>
        <taxon>Bacilli</taxon>
        <taxon>Lactobacillales</taxon>
        <taxon>Lactobacillaceae</taxon>
        <taxon>Xylocopilactobacillus</taxon>
    </lineage>
</organism>
<reference evidence="4 5" key="1">
    <citation type="journal article" date="2023" name="Microbiol. Spectr.">
        <title>Symbiosis of Carpenter Bees with Uncharacterized Lactic Acid Bacteria Showing NAD Auxotrophy.</title>
        <authorList>
            <person name="Kawasaki S."/>
            <person name="Ozawa K."/>
            <person name="Mori T."/>
            <person name="Yamamoto A."/>
            <person name="Ito M."/>
            <person name="Ohkuma M."/>
            <person name="Sakamoto M."/>
            <person name="Matsutani M."/>
        </authorList>
    </citation>
    <scope>NUCLEOTIDE SEQUENCE [LARGE SCALE GENOMIC DNA]</scope>
    <source>
        <strain evidence="4 5">KimC2</strain>
    </source>
</reference>
<protein>
    <submittedName>
        <fullName evidence="4">Glycosyl transferase</fullName>
    </submittedName>
</protein>
<dbReference type="Gene3D" id="3.40.50.2000">
    <property type="entry name" value="Glycogen Phosphorylase B"/>
    <property type="match status" value="2"/>
</dbReference>
<gene>
    <name evidence="4" type="ORF">KIMC2_12710</name>
</gene>
<dbReference type="GO" id="GO:0016757">
    <property type="term" value="F:glycosyltransferase activity"/>
    <property type="evidence" value="ECO:0007669"/>
    <property type="project" value="InterPro"/>
</dbReference>
<accession>A0AAU9CZ57</accession>
<dbReference type="EMBL" id="AP026801">
    <property type="protein sequence ID" value="BDR56709.1"/>
    <property type="molecule type" value="Genomic_DNA"/>
</dbReference>
<evidence type="ECO:0000313" key="4">
    <source>
        <dbReference type="EMBL" id="BDR56709.1"/>
    </source>
</evidence>
<dbReference type="Proteomes" id="UP001321804">
    <property type="component" value="Chromosome"/>
</dbReference>
<name>A0AAU9CZ57_9LACO</name>
<dbReference type="GO" id="GO:0009103">
    <property type="term" value="P:lipopolysaccharide biosynthetic process"/>
    <property type="evidence" value="ECO:0007669"/>
    <property type="project" value="TreeGrafter"/>
</dbReference>
<dbReference type="AlphaFoldDB" id="A0AAU9CZ57"/>
<evidence type="ECO:0000259" key="2">
    <source>
        <dbReference type="Pfam" id="PF00534"/>
    </source>
</evidence>
<feature type="domain" description="Glycosyltransferase subfamily 4-like N-terminal" evidence="3">
    <location>
        <begin position="46"/>
        <end position="140"/>
    </location>
</feature>
<dbReference type="RefSeq" id="WP_317695083.1">
    <property type="nucleotide sequence ID" value="NZ_AP026801.1"/>
</dbReference>
<dbReference type="Pfam" id="PF00534">
    <property type="entry name" value="Glycos_transf_1"/>
    <property type="match status" value="1"/>
</dbReference>
<evidence type="ECO:0000256" key="1">
    <source>
        <dbReference type="ARBA" id="ARBA00022679"/>
    </source>
</evidence>
<dbReference type="InterPro" id="IPR001296">
    <property type="entry name" value="Glyco_trans_1"/>
</dbReference>
<feature type="domain" description="Glycosyl transferase family 1" evidence="2">
    <location>
        <begin position="152"/>
        <end position="317"/>
    </location>
</feature>
<evidence type="ECO:0000259" key="3">
    <source>
        <dbReference type="Pfam" id="PF13439"/>
    </source>
</evidence>
<proteinExistence type="predicted"/>
<sequence>MIKINMFSQADKVGGQGVGSAYDELIGAMKKYGQKDFDMTINSLKKSDITHYHTINPRYYLLSFFKNKRGVGVGSVHFVPETLNGSLRIPKPFKKIFDWYLISFYKRMDGLVVVNPEFVNEVVKLGISKEKVTYIPNFVSSKEFYEMNDDEKKRFRQKLGIKPDKFVVLGVGQIQKRKGFDDFVKLAKQNPDIQFIWAGGFSFGKITDGYDSYKKIYDNPPANMLFTGIIKRKELASYYNIANLFLLPSYSELFPMSILEALNCNTPIMLRNLDLYVDILGDSYLAEKDVTEMDQNLKYYSKHEDELKEFNKKSRKWANLYSEESIYNRWKEYYISLLNK</sequence>
<dbReference type="CDD" id="cd03801">
    <property type="entry name" value="GT4_PimA-like"/>
    <property type="match status" value="1"/>
</dbReference>
<keyword evidence="5" id="KW-1185">Reference proteome</keyword>
<evidence type="ECO:0000313" key="5">
    <source>
        <dbReference type="Proteomes" id="UP001321804"/>
    </source>
</evidence>
<keyword evidence="1 4" id="KW-0808">Transferase</keyword>
<dbReference type="SUPFAM" id="SSF53756">
    <property type="entry name" value="UDP-Glycosyltransferase/glycogen phosphorylase"/>
    <property type="match status" value="1"/>
</dbReference>
<dbReference type="InterPro" id="IPR028098">
    <property type="entry name" value="Glyco_trans_4-like_N"/>
</dbReference>
<dbReference type="Pfam" id="PF13439">
    <property type="entry name" value="Glyco_transf_4"/>
    <property type="match status" value="1"/>
</dbReference>
<dbReference type="KEGG" id="xak:KIMC2_12710"/>
<dbReference type="PANTHER" id="PTHR46401">
    <property type="entry name" value="GLYCOSYLTRANSFERASE WBBK-RELATED"/>
    <property type="match status" value="1"/>
</dbReference>
<dbReference type="PANTHER" id="PTHR46401:SF2">
    <property type="entry name" value="GLYCOSYLTRANSFERASE WBBK-RELATED"/>
    <property type="match status" value="1"/>
</dbReference>